<keyword evidence="3" id="KW-1185">Reference proteome</keyword>
<feature type="transmembrane region" description="Helical" evidence="1">
    <location>
        <begin position="95"/>
        <end position="113"/>
    </location>
</feature>
<proteinExistence type="predicted"/>
<protein>
    <recommendedName>
        <fullName evidence="4">DUF4345 domain-containing protein</fullName>
    </recommendedName>
</protein>
<evidence type="ECO:0000313" key="2">
    <source>
        <dbReference type="EMBL" id="GAP40462.1"/>
    </source>
</evidence>
<evidence type="ECO:0000313" key="3">
    <source>
        <dbReference type="Proteomes" id="UP000053370"/>
    </source>
</evidence>
<reference evidence="2" key="1">
    <citation type="journal article" date="2015" name="Genome Announc.">
        <title>Draft Genome Sequence of Anaerolineae Strain TC1, a Novel Isolate from a Methanogenic Wastewater Treatment System.</title>
        <authorList>
            <person name="Matsuura N."/>
            <person name="Tourlousse D.M."/>
            <person name="Sun L."/>
            <person name="Toyonaga M."/>
            <person name="Kuroda K."/>
            <person name="Ohashi A."/>
            <person name="Cruz R."/>
            <person name="Yamaguchi T."/>
            <person name="Sekiguchi Y."/>
        </authorList>
    </citation>
    <scope>NUCLEOTIDE SEQUENCE [LARGE SCALE GENOMIC DNA]</scope>
    <source>
        <strain evidence="2">TC1</strain>
    </source>
</reference>
<sequence length="115" mass="12171">MNLLMILKGIAAIGTAATGLFSLIKPTAIDNFTGIIASGPRGITEIRSIFGALFIALGVAPFLFGEDGYRILGLGYLAIAAVRIVFIFVDKSAVSSNWISLAVEIVFGLILIIRK</sequence>
<gene>
    <name evidence="2" type="ORF">ATC1_13438</name>
</gene>
<name>A0A0S7BRZ4_9CHLR</name>
<evidence type="ECO:0000256" key="1">
    <source>
        <dbReference type="SAM" id="Phobius"/>
    </source>
</evidence>
<dbReference type="STRING" id="1678840.ATC1_13438"/>
<feature type="transmembrane region" description="Helical" evidence="1">
    <location>
        <begin position="71"/>
        <end position="89"/>
    </location>
</feature>
<organism evidence="2">
    <name type="scientific">Flexilinea flocculi</name>
    <dbReference type="NCBI Taxonomy" id="1678840"/>
    <lineage>
        <taxon>Bacteria</taxon>
        <taxon>Bacillati</taxon>
        <taxon>Chloroflexota</taxon>
        <taxon>Anaerolineae</taxon>
        <taxon>Anaerolineales</taxon>
        <taxon>Anaerolineaceae</taxon>
        <taxon>Flexilinea</taxon>
    </lineage>
</organism>
<keyword evidence="1" id="KW-0812">Transmembrane</keyword>
<dbReference type="RefSeq" id="WP_062279769.1">
    <property type="nucleotide sequence ID" value="NZ_DF968181.1"/>
</dbReference>
<dbReference type="Proteomes" id="UP000053370">
    <property type="component" value="Unassembled WGS sequence"/>
</dbReference>
<dbReference type="AlphaFoldDB" id="A0A0S7BRZ4"/>
<keyword evidence="1" id="KW-1133">Transmembrane helix</keyword>
<dbReference type="EMBL" id="DF968181">
    <property type="protein sequence ID" value="GAP40462.1"/>
    <property type="molecule type" value="Genomic_DNA"/>
</dbReference>
<keyword evidence="1" id="KW-0472">Membrane</keyword>
<evidence type="ECO:0008006" key="4">
    <source>
        <dbReference type="Google" id="ProtNLM"/>
    </source>
</evidence>
<accession>A0A0S7BRZ4</accession>
<dbReference type="OrthoDB" id="9808658at2"/>
<feature type="transmembrane region" description="Helical" evidence="1">
    <location>
        <begin position="46"/>
        <end position="64"/>
    </location>
</feature>